<dbReference type="PANTHER" id="PTHR46184">
    <property type="entry name" value="UNCONVENTIONAL MYOSIN-IXB-LIKE PROTEIN"/>
    <property type="match status" value="1"/>
</dbReference>
<evidence type="ECO:0000256" key="3">
    <source>
        <dbReference type="ARBA" id="ARBA00022723"/>
    </source>
</evidence>
<dbReference type="GO" id="GO:0005884">
    <property type="term" value="C:actin filament"/>
    <property type="evidence" value="ECO:0007669"/>
    <property type="project" value="TreeGrafter"/>
</dbReference>
<dbReference type="InterPro" id="IPR002219">
    <property type="entry name" value="PKC_DAG/PE"/>
</dbReference>
<dbReference type="SMART" id="SM00109">
    <property type="entry name" value="C1"/>
    <property type="match status" value="1"/>
</dbReference>
<dbReference type="PROSITE" id="PS00479">
    <property type="entry name" value="ZF_DAG_PE_1"/>
    <property type="match status" value="1"/>
</dbReference>
<keyword evidence="2" id="KW-0963">Cytoplasm</keyword>
<dbReference type="Pfam" id="PF00130">
    <property type="entry name" value="C1_1"/>
    <property type="match status" value="1"/>
</dbReference>
<dbReference type="GO" id="GO:0005737">
    <property type="term" value="C:cytoplasm"/>
    <property type="evidence" value="ECO:0007669"/>
    <property type="project" value="UniProtKB-SubCell"/>
</dbReference>
<dbReference type="Proteomes" id="UP000887565">
    <property type="component" value="Unplaced"/>
</dbReference>
<dbReference type="Gene3D" id="3.30.60.20">
    <property type="match status" value="1"/>
</dbReference>
<evidence type="ECO:0000313" key="7">
    <source>
        <dbReference type="WBParaSite" id="nRc.2.0.1.t38925-RA"/>
    </source>
</evidence>
<evidence type="ECO:0000259" key="5">
    <source>
        <dbReference type="PROSITE" id="PS50081"/>
    </source>
</evidence>
<dbReference type="GO" id="GO:0046872">
    <property type="term" value="F:metal ion binding"/>
    <property type="evidence" value="ECO:0007669"/>
    <property type="project" value="UniProtKB-KW"/>
</dbReference>
<dbReference type="AlphaFoldDB" id="A0A915KJC5"/>
<dbReference type="InterPro" id="IPR046987">
    <property type="entry name" value="Myo9"/>
</dbReference>
<name>A0A915KJC5_ROMCU</name>
<evidence type="ECO:0000256" key="4">
    <source>
        <dbReference type="ARBA" id="ARBA00022833"/>
    </source>
</evidence>
<organism evidence="6 7">
    <name type="scientific">Romanomermis culicivorax</name>
    <name type="common">Nematode worm</name>
    <dbReference type="NCBI Taxonomy" id="13658"/>
    <lineage>
        <taxon>Eukaryota</taxon>
        <taxon>Metazoa</taxon>
        <taxon>Ecdysozoa</taxon>
        <taxon>Nematoda</taxon>
        <taxon>Enoplea</taxon>
        <taxon>Dorylaimia</taxon>
        <taxon>Mermithida</taxon>
        <taxon>Mermithoidea</taxon>
        <taxon>Mermithidae</taxon>
        <taxon>Romanomermis</taxon>
    </lineage>
</organism>
<comment type="subcellular location">
    <subcellularLocation>
        <location evidence="1">Cytoplasm</location>
    </subcellularLocation>
</comment>
<dbReference type="GO" id="GO:0005096">
    <property type="term" value="F:GTPase activator activity"/>
    <property type="evidence" value="ECO:0007669"/>
    <property type="project" value="InterPro"/>
</dbReference>
<dbReference type="PANTHER" id="PTHR46184:SF5">
    <property type="entry name" value="UNCONVENTIONAL MYOSIN-IXA-LIKE"/>
    <property type="match status" value="1"/>
</dbReference>
<dbReference type="GO" id="GO:0035556">
    <property type="term" value="P:intracellular signal transduction"/>
    <property type="evidence" value="ECO:0007669"/>
    <property type="project" value="InterPro"/>
</dbReference>
<keyword evidence="3" id="KW-0479">Metal-binding</keyword>
<keyword evidence="4" id="KW-0862">Zinc</keyword>
<dbReference type="InterPro" id="IPR046349">
    <property type="entry name" value="C1-like_sf"/>
</dbReference>
<dbReference type="PROSITE" id="PS50081">
    <property type="entry name" value="ZF_DAG_PE_2"/>
    <property type="match status" value="1"/>
</dbReference>
<dbReference type="GO" id="GO:0051015">
    <property type="term" value="F:actin filament binding"/>
    <property type="evidence" value="ECO:0007669"/>
    <property type="project" value="TreeGrafter"/>
</dbReference>
<dbReference type="SUPFAM" id="SSF57889">
    <property type="entry name" value="Cysteine-rich domain"/>
    <property type="match status" value="1"/>
</dbReference>
<evidence type="ECO:0000313" key="6">
    <source>
        <dbReference type="Proteomes" id="UP000887565"/>
    </source>
</evidence>
<feature type="domain" description="Phorbol-ester/DAG-type" evidence="5">
    <location>
        <begin position="1"/>
        <end position="50"/>
    </location>
</feature>
<keyword evidence="6" id="KW-1185">Reference proteome</keyword>
<evidence type="ECO:0000256" key="2">
    <source>
        <dbReference type="ARBA" id="ARBA00022490"/>
    </source>
</evidence>
<proteinExistence type="predicted"/>
<protein>
    <submittedName>
        <fullName evidence="7">Phorbol-ester/DAG-type domain-containing protein</fullName>
    </submittedName>
</protein>
<dbReference type="WBParaSite" id="nRc.2.0.1.t38925-RA">
    <property type="protein sequence ID" value="nRc.2.0.1.t38925-RA"/>
    <property type="gene ID" value="nRc.2.0.1.g38925"/>
</dbReference>
<reference evidence="7" key="1">
    <citation type="submission" date="2022-11" db="UniProtKB">
        <authorList>
            <consortium name="WormBaseParasite"/>
        </authorList>
    </citation>
    <scope>IDENTIFICATION</scope>
</reference>
<accession>A0A915KJC5</accession>
<evidence type="ECO:0000256" key="1">
    <source>
        <dbReference type="ARBA" id="ARBA00004496"/>
    </source>
</evidence>
<dbReference type="GO" id="GO:0000146">
    <property type="term" value="F:microfilament motor activity"/>
    <property type="evidence" value="ECO:0007669"/>
    <property type="project" value="InterPro"/>
</dbReference>
<sequence length="90" mass="10255">MHSFKSDIVHVPTYCELCNQFMWHSEKILICLNCRISCHKKCCQKLSQPCQKSLPGDNVYVGRGRVFGADLTSLIDEESNIPTVLEKLLI</sequence>